<evidence type="ECO:0000256" key="1">
    <source>
        <dbReference type="ARBA" id="ARBA00004651"/>
    </source>
</evidence>
<proteinExistence type="predicted"/>
<keyword evidence="5 8" id="KW-0812">Transmembrane</keyword>
<dbReference type="PANTHER" id="PTHR32196:SF21">
    <property type="entry name" value="ABC TRANSPORTER PERMEASE PROTEIN YPHD-RELATED"/>
    <property type="match status" value="1"/>
</dbReference>
<dbReference type="InterPro" id="IPR001851">
    <property type="entry name" value="ABC_transp_permease"/>
</dbReference>
<feature type="transmembrane region" description="Helical" evidence="8">
    <location>
        <begin position="173"/>
        <end position="194"/>
    </location>
</feature>
<comment type="subcellular location">
    <subcellularLocation>
        <location evidence="1">Cell membrane</location>
        <topology evidence="1">Multi-pass membrane protein</topology>
    </subcellularLocation>
</comment>
<evidence type="ECO:0000256" key="2">
    <source>
        <dbReference type="ARBA" id="ARBA00022448"/>
    </source>
</evidence>
<dbReference type="Pfam" id="PF02653">
    <property type="entry name" value="BPD_transp_2"/>
    <property type="match status" value="1"/>
</dbReference>
<evidence type="ECO:0000256" key="3">
    <source>
        <dbReference type="ARBA" id="ARBA00022475"/>
    </source>
</evidence>
<evidence type="ECO:0000256" key="5">
    <source>
        <dbReference type="ARBA" id="ARBA00022692"/>
    </source>
</evidence>
<keyword evidence="10" id="KW-1185">Reference proteome</keyword>
<dbReference type="EMBL" id="FQXC01000002">
    <property type="protein sequence ID" value="SHH36615.1"/>
    <property type="molecule type" value="Genomic_DNA"/>
</dbReference>
<sequence length="333" mass="35275">MTGWLPKDFWTRNETLVAGVIALFCIIATLSDPRFFTITTVSDLLRASIVIGILAVGAMLVLVSGGIDVSFTAIAVFAMYSSTVLFLAIWPDAPWPLIFAVSVAFGAFLGAFNGFFIAFLGLPTLIVTLGTLSIFRGFLLTFIGSQRISDLPPDMRDFSRGVLARGTTEAGNFYSIPWAALALVFVIVLTWFILKKTMLGRSIYAIGGSVESARRIGINVKWTQFFVYVYVGALAGLAGIIHGSVGRMADPFSLVGLELSVIAAVVLGGARLIGGYGTLTGTLLGVALIVIVQNSLIVVGIPTTWQSVTIGILILLGTGVPAYRAKRAAARAG</sequence>
<dbReference type="STRING" id="996342.SAMN05443551_2098"/>
<feature type="transmembrane region" description="Helical" evidence="8">
    <location>
        <begin position="251"/>
        <end position="270"/>
    </location>
</feature>
<reference evidence="9 10" key="1">
    <citation type="submission" date="2016-11" db="EMBL/GenBank/DDBJ databases">
        <authorList>
            <person name="Jaros S."/>
            <person name="Januszkiewicz K."/>
            <person name="Wedrychowicz H."/>
        </authorList>
    </citation>
    <scope>NUCLEOTIDE SEQUENCE [LARGE SCALE GENOMIC DNA]</scope>
    <source>
        <strain evidence="9 10">DSM 29431</strain>
    </source>
</reference>
<dbReference type="GO" id="GO:0005886">
    <property type="term" value="C:plasma membrane"/>
    <property type="evidence" value="ECO:0007669"/>
    <property type="project" value="UniProtKB-SubCell"/>
</dbReference>
<dbReference type="GO" id="GO:0022857">
    <property type="term" value="F:transmembrane transporter activity"/>
    <property type="evidence" value="ECO:0007669"/>
    <property type="project" value="InterPro"/>
</dbReference>
<keyword evidence="7 8" id="KW-0472">Membrane</keyword>
<keyword evidence="2" id="KW-0813">Transport</keyword>
<evidence type="ECO:0000256" key="7">
    <source>
        <dbReference type="ARBA" id="ARBA00023136"/>
    </source>
</evidence>
<evidence type="ECO:0000313" key="10">
    <source>
        <dbReference type="Proteomes" id="UP000184221"/>
    </source>
</evidence>
<protein>
    <submittedName>
        <fullName evidence="9">Monosaccharide ABC transporter membrane protein, CUT2 family</fullName>
    </submittedName>
</protein>
<feature type="transmembrane region" description="Helical" evidence="8">
    <location>
        <begin position="15"/>
        <end position="32"/>
    </location>
</feature>
<dbReference type="RefSeq" id="WP_072777397.1">
    <property type="nucleotide sequence ID" value="NZ_FQXC01000002.1"/>
</dbReference>
<gene>
    <name evidence="9" type="ORF">SAMN05443551_2098</name>
</gene>
<organism evidence="9 10">
    <name type="scientific">Marivita hallyeonensis</name>
    <dbReference type="NCBI Taxonomy" id="996342"/>
    <lineage>
        <taxon>Bacteria</taxon>
        <taxon>Pseudomonadati</taxon>
        <taxon>Pseudomonadota</taxon>
        <taxon>Alphaproteobacteria</taxon>
        <taxon>Rhodobacterales</taxon>
        <taxon>Roseobacteraceae</taxon>
        <taxon>Marivita</taxon>
    </lineage>
</organism>
<dbReference type="CDD" id="cd06579">
    <property type="entry name" value="TM_PBP1_transp_AraH_like"/>
    <property type="match status" value="1"/>
</dbReference>
<feature type="transmembrane region" description="Helical" evidence="8">
    <location>
        <begin position="44"/>
        <end position="63"/>
    </location>
</feature>
<feature type="transmembrane region" description="Helical" evidence="8">
    <location>
        <begin position="69"/>
        <end position="90"/>
    </location>
</feature>
<evidence type="ECO:0000256" key="8">
    <source>
        <dbReference type="SAM" id="Phobius"/>
    </source>
</evidence>
<accession>A0A1M5SDV1</accession>
<name>A0A1M5SDV1_9RHOB</name>
<feature type="transmembrane region" description="Helical" evidence="8">
    <location>
        <begin position="282"/>
        <end position="301"/>
    </location>
</feature>
<keyword evidence="3" id="KW-1003">Cell membrane</keyword>
<dbReference type="OrthoDB" id="192433at2"/>
<keyword evidence="4" id="KW-0997">Cell inner membrane</keyword>
<dbReference type="Proteomes" id="UP000184221">
    <property type="component" value="Unassembled WGS sequence"/>
</dbReference>
<evidence type="ECO:0000313" key="9">
    <source>
        <dbReference type="EMBL" id="SHH36615.1"/>
    </source>
</evidence>
<dbReference type="PANTHER" id="PTHR32196">
    <property type="entry name" value="ABC TRANSPORTER PERMEASE PROTEIN YPHD-RELATED-RELATED"/>
    <property type="match status" value="1"/>
</dbReference>
<feature type="transmembrane region" description="Helical" evidence="8">
    <location>
        <begin position="307"/>
        <end position="325"/>
    </location>
</feature>
<evidence type="ECO:0000256" key="4">
    <source>
        <dbReference type="ARBA" id="ARBA00022519"/>
    </source>
</evidence>
<feature type="transmembrane region" description="Helical" evidence="8">
    <location>
        <begin position="97"/>
        <end position="122"/>
    </location>
</feature>
<dbReference type="AlphaFoldDB" id="A0A1M5SDV1"/>
<evidence type="ECO:0000256" key="6">
    <source>
        <dbReference type="ARBA" id="ARBA00022989"/>
    </source>
</evidence>
<keyword evidence="6 8" id="KW-1133">Transmembrane helix</keyword>
<feature type="transmembrane region" description="Helical" evidence="8">
    <location>
        <begin position="225"/>
        <end position="245"/>
    </location>
</feature>